<reference evidence="1 3" key="2">
    <citation type="journal article" date="2018" name="Plant J.">
        <title>The Physcomitrella patens chromosome-scale assembly reveals moss genome structure and evolution.</title>
        <authorList>
            <person name="Lang D."/>
            <person name="Ullrich K.K."/>
            <person name="Murat F."/>
            <person name="Fuchs J."/>
            <person name="Jenkins J."/>
            <person name="Haas F.B."/>
            <person name="Piednoel M."/>
            <person name="Gundlach H."/>
            <person name="Van Bel M."/>
            <person name="Meyberg R."/>
            <person name="Vives C."/>
            <person name="Morata J."/>
            <person name="Symeonidi A."/>
            <person name="Hiss M."/>
            <person name="Muchero W."/>
            <person name="Kamisugi Y."/>
            <person name="Saleh O."/>
            <person name="Blanc G."/>
            <person name="Decker E.L."/>
            <person name="van Gessel N."/>
            <person name="Grimwood J."/>
            <person name="Hayes R.D."/>
            <person name="Graham S.W."/>
            <person name="Gunter L.E."/>
            <person name="McDaniel S.F."/>
            <person name="Hoernstein S.N.W."/>
            <person name="Larsson A."/>
            <person name="Li F.W."/>
            <person name="Perroud P.F."/>
            <person name="Phillips J."/>
            <person name="Ranjan P."/>
            <person name="Rokshar D.S."/>
            <person name="Rothfels C.J."/>
            <person name="Schneider L."/>
            <person name="Shu S."/>
            <person name="Stevenson D.W."/>
            <person name="Thummler F."/>
            <person name="Tillich M."/>
            <person name="Villarreal Aguilar J.C."/>
            <person name="Widiez T."/>
            <person name="Wong G.K."/>
            <person name="Wymore A."/>
            <person name="Zhang Y."/>
            <person name="Zimmer A.D."/>
            <person name="Quatrano R.S."/>
            <person name="Mayer K.F.X."/>
            <person name="Goodstein D."/>
            <person name="Casacuberta J.M."/>
            <person name="Vandepoele K."/>
            <person name="Reski R."/>
            <person name="Cuming A.C."/>
            <person name="Tuskan G.A."/>
            <person name="Maumus F."/>
            <person name="Salse J."/>
            <person name="Schmutz J."/>
            <person name="Rensing S.A."/>
        </authorList>
    </citation>
    <scope>NUCLEOTIDE SEQUENCE [LARGE SCALE GENOMIC DNA]</scope>
    <source>
        <strain evidence="2 3">cv. Gransden 2004</strain>
    </source>
</reference>
<accession>A0A2K1JXT1</accession>
<organism evidence="1">
    <name type="scientific">Physcomitrium patens</name>
    <name type="common">Spreading-leaved earth moss</name>
    <name type="synonym">Physcomitrella patens</name>
    <dbReference type="NCBI Taxonomy" id="3218"/>
    <lineage>
        <taxon>Eukaryota</taxon>
        <taxon>Viridiplantae</taxon>
        <taxon>Streptophyta</taxon>
        <taxon>Embryophyta</taxon>
        <taxon>Bryophyta</taxon>
        <taxon>Bryophytina</taxon>
        <taxon>Bryopsida</taxon>
        <taxon>Funariidae</taxon>
        <taxon>Funariales</taxon>
        <taxon>Funariaceae</taxon>
        <taxon>Physcomitrium</taxon>
    </lineage>
</organism>
<dbReference type="InParanoid" id="A0A2K1JXT1"/>
<dbReference type="EnsemblPlants" id="Pp3c10_5170V3.1">
    <property type="protein sequence ID" value="Pp3c10_5170V3.1"/>
    <property type="gene ID" value="Pp3c10_5170"/>
</dbReference>
<gene>
    <name evidence="1" type="ORF">PHYPA_013454</name>
</gene>
<reference evidence="1 3" key="1">
    <citation type="journal article" date="2008" name="Science">
        <title>The Physcomitrella genome reveals evolutionary insights into the conquest of land by plants.</title>
        <authorList>
            <person name="Rensing S."/>
            <person name="Lang D."/>
            <person name="Zimmer A."/>
            <person name="Terry A."/>
            <person name="Salamov A."/>
            <person name="Shapiro H."/>
            <person name="Nishiyama T."/>
            <person name="Perroud P.-F."/>
            <person name="Lindquist E."/>
            <person name="Kamisugi Y."/>
            <person name="Tanahashi T."/>
            <person name="Sakakibara K."/>
            <person name="Fujita T."/>
            <person name="Oishi K."/>
            <person name="Shin-I T."/>
            <person name="Kuroki Y."/>
            <person name="Toyoda A."/>
            <person name="Suzuki Y."/>
            <person name="Hashimoto A."/>
            <person name="Yamaguchi K."/>
            <person name="Sugano A."/>
            <person name="Kohara Y."/>
            <person name="Fujiyama A."/>
            <person name="Anterola A."/>
            <person name="Aoki S."/>
            <person name="Ashton N."/>
            <person name="Barbazuk W.B."/>
            <person name="Barker E."/>
            <person name="Bennetzen J."/>
            <person name="Bezanilla M."/>
            <person name="Blankenship R."/>
            <person name="Cho S.H."/>
            <person name="Dutcher S."/>
            <person name="Estelle M."/>
            <person name="Fawcett J.A."/>
            <person name="Gundlach H."/>
            <person name="Hanada K."/>
            <person name="Heyl A."/>
            <person name="Hicks K.A."/>
            <person name="Hugh J."/>
            <person name="Lohr M."/>
            <person name="Mayer K."/>
            <person name="Melkozernov A."/>
            <person name="Murata T."/>
            <person name="Nelson D."/>
            <person name="Pils B."/>
            <person name="Prigge M."/>
            <person name="Reiss B."/>
            <person name="Renner T."/>
            <person name="Rombauts S."/>
            <person name="Rushton P."/>
            <person name="Sanderfoot A."/>
            <person name="Schween G."/>
            <person name="Shiu S.-H."/>
            <person name="Stueber K."/>
            <person name="Theodoulou F.L."/>
            <person name="Tu H."/>
            <person name="Van de Peer Y."/>
            <person name="Verrier P.J."/>
            <person name="Waters E."/>
            <person name="Wood A."/>
            <person name="Yang L."/>
            <person name="Cove D."/>
            <person name="Cuming A."/>
            <person name="Hasebe M."/>
            <person name="Lucas S."/>
            <person name="Mishler D.B."/>
            <person name="Reski R."/>
            <person name="Grigoriev I."/>
            <person name="Quatrano R.S."/>
            <person name="Boore J.L."/>
        </authorList>
    </citation>
    <scope>NUCLEOTIDE SEQUENCE [LARGE SCALE GENOMIC DNA]</scope>
    <source>
        <strain evidence="2 3">cv. Gransden 2004</strain>
    </source>
</reference>
<dbReference type="AlphaFoldDB" id="A0A2K1JXT1"/>
<evidence type="ECO:0000313" key="3">
    <source>
        <dbReference type="Proteomes" id="UP000006727"/>
    </source>
</evidence>
<keyword evidence="3" id="KW-1185">Reference proteome</keyword>
<dbReference type="Gramene" id="Pp3c10_5170V3.1">
    <property type="protein sequence ID" value="Pp3c10_5170V3.1"/>
    <property type="gene ID" value="Pp3c10_5170"/>
</dbReference>
<sequence>MDLEINNHVESNFSSFKGEALAIIWAISHF</sequence>
<evidence type="ECO:0000313" key="2">
    <source>
        <dbReference type="EnsemblPlants" id="Pp3c10_5170V3.1"/>
    </source>
</evidence>
<dbReference type="Proteomes" id="UP000006727">
    <property type="component" value="Chromosome 10"/>
</dbReference>
<evidence type="ECO:0000313" key="1">
    <source>
        <dbReference type="EMBL" id="PNR46335.1"/>
    </source>
</evidence>
<reference evidence="2" key="3">
    <citation type="submission" date="2020-12" db="UniProtKB">
        <authorList>
            <consortium name="EnsemblPlants"/>
        </authorList>
    </citation>
    <scope>IDENTIFICATION</scope>
</reference>
<name>A0A2K1JXT1_PHYPA</name>
<dbReference type="EMBL" id="ABEU02000010">
    <property type="protein sequence ID" value="PNR46335.1"/>
    <property type="molecule type" value="Genomic_DNA"/>
</dbReference>
<protein>
    <submittedName>
        <fullName evidence="1 2">Uncharacterized protein</fullName>
    </submittedName>
</protein>
<proteinExistence type="predicted"/>